<dbReference type="GO" id="GO:0032259">
    <property type="term" value="P:methylation"/>
    <property type="evidence" value="ECO:0007669"/>
    <property type="project" value="UniProtKB-KW"/>
</dbReference>
<dbReference type="Pfam" id="PF13649">
    <property type="entry name" value="Methyltransf_25"/>
    <property type="match status" value="1"/>
</dbReference>
<evidence type="ECO:0000256" key="3">
    <source>
        <dbReference type="ARBA" id="ARBA00022691"/>
    </source>
</evidence>
<feature type="domain" description="Methyltransferase" evidence="4">
    <location>
        <begin position="62"/>
        <end position="153"/>
    </location>
</feature>
<comment type="caution">
    <text evidence="5">The sequence shown here is derived from an EMBL/GenBank/DDBJ whole genome shotgun (WGS) entry which is preliminary data.</text>
</comment>
<dbReference type="Gene3D" id="3.40.50.150">
    <property type="entry name" value="Vaccinia Virus protein VP39"/>
    <property type="match status" value="1"/>
</dbReference>
<evidence type="ECO:0000259" key="4">
    <source>
        <dbReference type="Pfam" id="PF13649"/>
    </source>
</evidence>
<dbReference type="PANTHER" id="PTHR43464:SF19">
    <property type="entry name" value="UBIQUINONE BIOSYNTHESIS O-METHYLTRANSFERASE, MITOCHONDRIAL"/>
    <property type="match status" value="1"/>
</dbReference>
<dbReference type="Proteomes" id="UP000266615">
    <property type="component" value="Unassembled WGS sequence"/>
</dbReference>
<protein>
    <submittedName>
        <fullName evidence="5">Methyltransferase domain-containing protein</fullName>
    </submittedName>
</protein>
<gene>
    <name evidence="5" type="ORF">D3250_00100</name>
</gene>
<sequence>MDLSKRDEQLRELMDDPHCDPQRLDATLRRFGLVNKLVSGWGSVYRNHLRGLLVGLDRPARVLDLGSGGGDVIAQLAQLARRDGLSVEWTGADPDPRAHDVASRTEVPHSTFVCADANDLLAEGARFDLVISNHVLHHLEASELQEFAATSQRLAGTAVLHNDIARSRLAYALFSVGISPLAAGTFLRVDGLRSIRRSYQPAELSAALGAEWSVTSPAAFRLIAQGPGRG</sequence>
<dbReference type="InterPro" id="IPR041698">
    <property type="entry name" value="Methyltransf_25"/>
</dbReference>
<dbReference type="GO" id="GO:0008168">
    <property type="term" value="F:methyltransferase activity"/>
    <property type="evidence" value="ECO:0007669"/>
    <property type="project" value="UniProtKB-KW"/>
</dbReference>
<keyword evidence="1 5" id="KW-0489">Methyltransferase</keyword>
<dbReference type="PANTHER" id="PTHR43464">
    <property type="entry name" value="METHYLTRANSFERASE"/>
    <property type="match status" value="1"/>
</dbReference>
<dbReference type="InterPro" id="IPR029063">
    <property type="entry name" value="SAM-dependent_MTases_sf"/>
</dbReference>
<accession>A0A3A4F3I7</accession>
<keyword evidence="2 5" id="KW-0808">Transferase</keyword>
<dbReference type="NCBIfam" id="NF004851">
    <property type="entry name" value="PRK06202.1"/>
    <property type="match status" value="1"/>
</dbReference>
<evidence type="ECO:0000313" key="6">
    <source>
        <dbReference type="Proteomes" id="UP000266615"/>
    </source>
</evidence>
<dbReference type="EMBL" id="QYZP01000001">
    <property type="protein sequence ID" value="RJN32311.1"/>
    <property type="molecule type" value="Genomic_DNA"/>
</dbReference>
<evidence type="ECO:0000313" key="5">
    <source>
        <dbReference type="EMBL" id="RJN32311.1"/>
    </source>
</evidence>
<dbReference type="SUPFAM" id="SSF53335">
    <property type="entry name" value="S-adenosyl-L-methionine-dependent methyltransferases"/>
    <property type="match status" value="1"/>
</dbReference>
<evidence type="ECO:0000256" key="1">
    <source>
        <dbReference type="ARBA" id="ARBA00022603"/>
    </source>
</evidence>
<reference evidence="5 6" key="1">
    <citation type="submission" date="2018-09" db="EMBL/GenBank/DDBJ databases">
        <title>Nesterenkonia natronophila sp. nov., an alkaliphilic actinobacteriume isolated from a soda lake, and emended description of the genus Nesterenkonia.</title>
        <authorList>
            <person name="Menes R.J."/>
            <person name="Iriarte A."/>
        </authorList>
    </citation>
    <scope>NUCLEOTIDE SEQUENCE [LARGE SCALE GENOMIC DNA]</scope>
    <source>
        <strain evidence="5 6">M8</strain>
    </source>
</reference>
<dbReference type="CDD" id="cd02440">
    <property type="entry name" value="AdoMet_MTases"/>
    <property type="match status" value="1"/>
</dbReference>
<dbReference type="AlphaFoldDB" id="A0A3A4F3I7"/>
<evidence type="ECO:0000256" key="2">
    <source>
        <dbReference type="ARBA" id="ARBA00022679"/>
    </source>
</evidence>
<dbReference type="OrthoDB" id="9800454at2"/>
<proteinExistence type="predicted"/>
<dbReference type="RefSeq" id="WP_119901352.1">
    <property type="nucleotide sequence ID" value="NZ_QYZP01000001.1"/>
</dbReference>
<keyword evidence="3" id="KW-0949">S-adenosyl-L-methionine</keyword>
<keyword evidence="6" id="KW-1185">Reference proteome</keyword>
<name>A0A3A4F3I7_9MICC</name>
<organism evidence="5 6">
    <name type="scientific">Nesterenkonia natronophila</name>
    <dbReference type="NCBI Taxonomy" id="2174932"/>
    <lineage>
        <taxon>Bacteria</taxon>
        <taxon>Bacillati</taxon>
        <taxon>Actinomycetota</taxon>
        <taxon>Actinomycetes</taxon>
        <taxon>Micrococcales</taxon>
        <taxon>Micrococcaceae</taxon>
        <taxon>Nesterenkonia</taxon>
    </lineage>
</organism>